<dbReference type="InterPro" id="IPR008920">
    <property type="entry name" value="TF_FadR/GntR_C"/>
</dbReference>
<dbReference type="Pfam" id="PF07729">
    <property type="entry name" value="FCD"/>
    <property type="match status" value="1"/>
</dbReference>
<proteinExistence type="predicted"/>
<accession>A0ABW4CBW9</accession>
<dbReference type="InterPro" id="IPR011711">
    <property type="entry name" value="GntR_C"/>
</dbReference>
<dbReference type="SMART" id="SM00345">
    <property type="entry name" value="HTH_GNTR"/>
    <property type="match status" value="1"/>
</dbReference>
<keyword evidence="6" id="KW-1185">Reference proteome</keyword>
<feature type="domain" description="HTH gntR-type" evidence="4">
    <location>
        <begin position="7"/>
        <end position="75"/>
    </location>
</feature>
<dbReference type="SUPFAM" id="SSF46785">
    <property type="entry name" value="Winged helix' DNA-binding domain"/>
    <property type="match status" value="1"/>
</dbReference>
<dbReference type="InterPro" id="IPR000524">
    <property type="entry name" value="Tscrpt_reg_HTH_GntR"/>
</dbReference>
<evidence type="ECO:0000259" key="4">
    <source>
        <dbReference type="PROSITE" id="PS50949"/>
    </source>
</evidence>
<organism evidence="5 6">
    <name type="scientific">Kroppenstedtia sanguinis</name>
    <dbReference type="NCBI Taxonomy" id="1380684"/>
    <lineage>
        <taxon>Bacteria</taxon>
        <taxon>Bacillati</taxon>
        <taxon>Bacillota</taxon>
        <taxon>Bacilli</taxon>
        <taxon>Bacillales</taxon>
        <taxon>Thermoactinomycetaceae</taxon>
        <taxon>Kroppenstedtia</taxon>
    </lineage>
</organism>
<dbReference type="Proteomes" id="UP001597282">
    <property type="component" value="Unassembled WGS sequence"/>
</dbReference>
<sequence length="243" mass="28006">MREIKKLSLSKMVADEIKDYIKSQSLQEGDKLPSVDRLMKQMNVSRSSLREGLRFLEAIEVIEVINGRGVFVKDANVYRIETKINIENEKSFLLQMSEVRRSLEGKAVELAAERITQKQLEEMEDYLTQYQYFLKIGNRKEASKADASFHQVLYRASQNSILEGIIHSIRDNLDEFWKNPFGIESIFDNSFPYHVTLLDALKKGDSSQAMGEFSKLLDAVEREIHHVDFERKVSQSPEKGAPI</sequence>
<dbReference type="CDD" id="cd07377">
    <property type="entry name" value="WHTH_GntR"/>
    <property type="match status" value="1"/>
</dbReference>
<dbReference type="SUPFAM" id="SSF48008">
    <property type="entry name" value="GntR ligand-binding domain-like"/>
    <property type="match status" value="1"/>
</dbReference>
<evidence type="ECO:0000256" key="1">
    <source>
        <dbReference type="ARBA" id="ARBA00023015"/>
    </source>
</evidence>
<evidence type="ECO:0000256" key="3">
    <source>
        <dbReference type="ARBA" id="ARBA00023163"/>
    </source>
</evidence>
<dbReference type="Pfam" id="PF00392">
    <property type="entry name" value="GntR"/>
    <property type="match status" value="1"/>
</dbReference>
<protein>
    <submittedName>
        <fullName evidence="5">FadR/GntR family transcriptional regulator</fullName>
    </submittedName>
</protein>
<name>A0ABW4CBW9_9BACL</name>
<keyword evidence="1" id="KW-0805">Transcription regulation</keyword>
<dbReference type="Gene3D" id="1.20.120.530">
    <property type="entry name" value="GntR ligand-binding domain-like"/>
    <property type="match status" value="1"/>
</dbReference>
<dbReference type="PROSITE" id="PS50949">
    <property type="entry name" value="HTH_GNTR"/>
    <property type="match status" value="1"/>
</dbReference>
<dbReference type="InterPro" id="IPR036390">
    <property type="entry name" value="WH_DNA-bd_sf"/>
</dbReference>
<keyword evidence="2" id="KW-0238">DNA-binding</keyword>
<dbReference type="RefSeq" id="WP_380165640.1">
    <property type="nucleotide sequence ID" value="NZ_JBHTNU010000010.1"/>
</dbReference>
<evidence type="ECO:0000313" key="5">
    <source>
        <dbReference type="EMBL" id="MFD1427533.1"/>
    </source>
</evidence>
<keyword evidence="3" id="KW-0804">Transcription</keyword>
<evidence type="ECO:0000313" key="6">
    <source>
        <dbReference type="Proteomes" id="UP001597282"/>
    </source>
</evidence>
<dbReference type="Gene3D" id="1.10.10.10">
    <property type="entry name" value="Winged helix-like DNA-binding domain superfamily/Winged helix DNA-binding domain"/>
    <property type="match status" value="1"/>
</dbReference>
<dbReference type="EMBL" id="JBHTNU010000010">
    <property type="protein sequence ID" value="MFD1427533.1"/>
    <property type="molecule type" value="Genomic_DNA"/>
</dbReference>
<reference evidence="6" key="1">
    <citation type="journal article" date="2019" name="Int. J. Syst. Evol. Microbiol.">
        <title>The Global Catalogue of Microorganisms (GCM) 10K type strain sequencing project: providing services to taxonomists for standard genome sequencing and annotation.</title>
        <authorList>
            <consortium name="The Broad Institute Genomics Platform"/>
            <consortium name="The Broad Institute Genome Sequencing Center for Infectious Disease"/>
            <person name="Wu L."/>
            <person name="Ma J."/>
        </authorList>
    </citation>
    <scope>NUCLEOTIDE SEQUENCE [LARGE SCALE GENOMIC DNA]</scope>
    <source>
        <strain evidence="6">S1</strain>
    </source>
</reference>
<comment type="caution">
    <text evidence="5">The sequence shown here is derived from an EMBL/GenBank/DDBJ whole genome shotgun (WGS) entry which is preliminary data.</text>
</comment>
<evidence type="ECO:0000256" key="2">
    <source>
        <dbReference type="ARBA" id="ARBA00023125"/>
    </source>
</evidence>
<dbReference type="SMART" id="SM00895">
    <property type="entry name" value="FCD"/>
    <property type="match status" value="1"/>
</dbReference>
<dbReference type="PANTHER" id="PTHR43537">
    <property type="entry name" value="TRANSCRIPTIONAL REGULATOR, GNTR FAMILY"/>
    <property type="match status" value="1"/>
</dbReference>
<gene>
    <name evidence="5" type="ORF">ACFQ4Y_11515</name>
</gene>
<dbReference type="PANTHER" id="PTHR43537:SF5">
    <property type="entry name" value="UXU OPERON TRANSCRIPTIONAL REGULATOR"/>
    <property type="match status" value="1"/>
</dbReference>
<dbReference type="InterPro" id="IPR036388">
    <property type="entry name" value="WH-like_DNA-bd_sf"/>
</dbReference>